<evidence type="ECO:0000313" key="1">
    <source>
        <dbReference type="EMBL" id="KIN98835.1"/>
    </source>
</evidence>
<dbReference type="HOGENOM" id="CLU_001324_7_2_1"/>
<name>A0A0C3NTU6_PISTI</name>
<evidence type="ECO:0000313" key="2">
    <source>
        <dbReference type="Proteomes" id="UP000054217"/>
    </source>
</evidence>
<reference evidence="2" key="2">
    <citation type="submission" date="2015-01" db="EMBL/GenBank/DDBJ databases">
        <title>Evolutionary Origins and Diversification of the Mycorrhizal Mutualists.</title>
        <authorList>
            <consortium name="DOE Joint Genome Institute"/>
            <consortium name="Mycorrhizal Genomics Consortium"/>
            <person name="Kohler A."/>
            <person name="Kuo A."/>
            <person name="Nagy L.G."/>
            <person name="Floudas D."/>
            <person name="Copeland A."/>
            <person name="Barry K.W."/>
            <person name="Cichocki N."/>
            <person name="Veneault-Fourrey C."/>
            <person name="LaButti K."/>
            <person name="Lindquist E.A."/>
            <person name="Lipzen A."/>
            <person name="Lundell T."/>
            <person name="Morin E."/>
            <person name="Murat C."/>
            <person name="Riley R."/>
            <person name="Ohm R."/>
            <person name="Sun H."/>
            <person name="Tunlid A."/>
            <person name="Henrissat B."/>
            <person name="Grigoriev I.V."/>
            <person name="Hibbett D.S."/>
            <person name="Martin F."/>
        </authorList>
    </citation>
    <scope>NUCLEOTIDE SEQUENCE [LARGE SCALE GENOMIC DNA]</scope>
    <source>
        <strain evidence="2">Marx 270</strain>
    </source>
</reference>
<keyword evidence="2" id="KW-1185">Reference proteome</keyword>
<dbReference type="AlphaFoldDB" id="A0A0C3NTU6"/>
<sequence>MAAGKQSIISHLQLPITPAYAFTDYHAQAQTLKHCIVDISTPPSGQLTLFNVYMALLCSCGHEMIQLLRDFNVQLFTQHPSEYLHREDKCLHKMDEETREWWEQTKMTEGIYRQIATD</sequence>
<dbReference type="OrthoDB" id="2986975at2759"/>
<protein>
    <submittedName>
        <fullName evidence="1">Uncharacterized protein</fullName>
    </submittedName>
</protein>
<dbReference type="Proteomes" id="UP000054217">
    <property type="component" value="Unassembled WGS sequence"/>
</dbReference>
<gene>
    <name evidence="1" type="ORF">M404DRAFT_156721</name>
</gene>
<accession>A0A0C3NTU6</accession>
<reference evidence="1 2" key="1">
    <citation type="submission" date="2014-04" db="EMBL/GenBank/DDBJ databases">
        <authorList>
            <consortium name="DOE Joint Genome Institute"/>
            <person name="Kuo A."/>
            <person name="Kohler A."/>
            <person name="Costa M.D."/>
            <person name="Nagy L.G."/>
            <person name="Floudas D."/>
            <person name="Copeland A."/>
            <person name="Barry K.W."/>
            <person name="Cichocki N."/>
            <person name="Veneault-Fourrey C."/>
            <person name="LaButti K."/>
            <person name="Lindquist E.A."/>
            <person name="Lipzen A."/>
            <person name="Lundell T."/>
            <person name="Morin E."/>
            <person name="Murat C."/>
            <person name="Sun H."/>
            <person name="Tunlid A."/>
            <person name="Henrissat B."/>
            <person name="Grigoriev I.V."/>
            <person name="Hibbett D.S."/>
            <person name="Martin F."/>
            <person name="Nordberg H.P."/>
            <person name="Cantor M.N."/>
            <person name="Hua S.X."/>
        </authorList>
    </citation>
    <scope>NUCLEOTIDE SEQUENCE [LARGE SCALE GENOMIC DNA]</scope>
    <source>
        <strain evidence="1 2">Marx 270</strain>
    </source>
</reference>
<organism evidence="1 2">
    <name type="scientific">Pisolithus tinctorius Marx 270</name>
    <dbReference type="NCBI Taxonomy" id="870435"/>
    <lineage>
        <taxon>Eukaryota</taxon>
        <taxon>Fungi</taxon>
        <taxon>Dikarya</taxon>
        <taxon>Basidiomycota</taxon>
        <taxon>Agaricomycotina</taxon>
        <taxon>Agaricomycetes</taxon>
        <taxon>Agaricomycetidae</taxon>
        <taxon>Boletales</taxon>
        <taxon>Sclerodermatineae</taxon>
        <taxon>Pisolithaceae</taxon>
        <taxon>Pisolithus</taxon>
    </lineage>
</organism>
<dbReference type="InParanoid" id="A0A0C3NTU6"/>
<dbReference type="EMBL" id="KN832011">
    <property type="protein sequence ID" value="KIN98835.1"/>
    <property type="molecule type" value="Genomic_DNA"/>
</dbReference>
<proteinExistence type="predicted"/>
<dbReference type="STRING" id="870435.A0A0C3NTU6"/>